<organism evidence="1 2">
    <name type="scientific">Zalaria obscura</name>
    <dbReference type="NCBI Taxonomy" id="2024903"/>
    <lineage>
        <taxon>Eukaryota</taxon>
        <taxon>Fungi</taxon>
        <taxon>Dikarya</taxon>
        <taxon>Ascomycota</taxon>
        <taxon>Pezizomycotina</taxon>
        <taxon>Dothideomycetes</taxon>
        <taxon>Dothideomycetidae</taxon>
        <taxon>Dothideales</taxon>
        <taxon>Zalariaceae</taxon>
        <taxon>Zalaria</taxon>
    </lineage>
</organism>
<protein>
    <submittedName>
        <fullName evidence="1">Uncharacterized protein</fullName>
    </submittedName>
</protein>
<evidence type="ECO:0000313" key="1">
    <source>
        <dbReference type="EMBL" id="KAK8196756.1"/>
    </source>
</evidence>
<proteinExistence type="predicted"/>
<comment type="caution">
    <text evidence="1">The sequence shown here is derived from an EMBL/GenBank/DDBJ whole genome shotgun (WGS) entry which is preliminary data.</text>
</comment>
<dbReference type="EMBL" id="JAMKPW020000041">
    <property type="protein sequence ID" value="KAK8196756.1"/>
    <property type="molecule type" value="Genomic_DNA"/>
</dbReference>
<sequence length="727" mass="81196">MATEEFQYSKAKGLMVLNTPLLKACSACERAGKQAECSSTNDQFARGKERSYVATLETQVEKLERKIREAQQRKSSVVSLPDQDADVPARPPPTHAEPNQASAKALRRKEAHAIDELVSDFGFLTVNATARDYYGFTSAMSYARLILSACSKDQFPAGLTTALPPRHLASITIQHYFDNTFSLLPLFDEASFYASVDAVYNSGANRGSGATAFDHWCVRLVLAIAEATLSEQRGDPHYMEAVGHVSAALVYAEQVLFPGAISSVQAILLLVEYAMLDPHHLDSWGLIGAASRAMVDLGLHQDPPKGTPISKAKLDLRRRVFYCVYALDRSTSLVQTRAFSFSDDSTHVSVPYSSSSSSRSNSVGHAQWLSTYSQASNLIKLRKIQSVWYMDLFQSGREPWPSPYPYLWRTCQHMKAWFDGISSNTKPHFRTFFEIDLLYSYIYVLAPSPRVPVVAPFAQNLIFEYCIRYAELVTRIVGDRKYLAPLTFYDAMRVYMTGRQFIDVLWLNQDRLLSGVVPEPPHVPVDSEPPPRLPQPLDPLVNINRSITCIKQLTDCLGSFGMRWGYMSWRDRFAKDAEPMVTALNQRIWEMQQDSASSISGTSRRPGYQHTNSSGSTPSEALSPDYTQGRQYTPGTTTYPSPGYGQQSYGQSGVALQGHMSQGQVPSFEGQQQQQQQQQQPYYAAPPTQQFAAWTGMSMTPPFDDNTRSGADADEYVPPSLRTYHTQ</sequence>
<gene>
    <name evidence="1" type="ORF">M8818_006923</name>
</gene>
<keyword evidence="2" id="KW-1185">Reference proteome</keyword>
<name>A0ACC3S597_9PEZI</name>
<accession>A0ACC3S597</accession>
<reference evidence="1" key="1">
    <citation type="submission" date="2024-02" db="EMBL/GenBank/DDBJ databases">
        <title>Metagenome Assembled Genome of Zalaria obscura JY119.</title>
        <authorList>
            <person name="Vighnesh L."/>
            <person name="Jagadeeshwari U."/>
            <person name="Venkata Ramana C."/>
            <person name="Sasikala C."/>
        </authorList>
    </citation>
    <scope>NUCLEOTIDE SEQUENCE</scope>
    <source>
        <strain evidence="1">JY119</strain>
    </source>
</reference>
<evidence type="ECO:0000313" key="2">
    <source>
        <dbReference type="Proteomes" id="UP001320706"/>
    </source>
</evidence>
<dbReference type="Proteomes" id="UP001320706">
    <property type="component" value="Unassembled WGS sequence"/>
</dbReference>